<dbReference type="GO" id="GO:0005737">
    <property type="term" value="C:cytoplasm"/>
    <property type="evidence" value="ECO:0007669"/>
    <property type="project" value="TreeGrafter"/>
</dbReference>
<gene>
    <name evidence="7" type="ORF">L207DRAFT_640705</name>
</gene>
<dbReference type="AlphaFoldDB" id="A0A2J6R0A6"/>
<dbReference type="PIRSF" id="PIRSF036492">
    <property type="entry name" value="ALDH"/>
    <property type="match status" value="1"/>
</dbReference>
<dbReference type="GO" id="GO:0006081">
    <property type="term" value="P:aldehyde metabolic process"/>
    <property type="evidence" value="ECO:0007669"/>
    <property type="project" value="InterPro"/>
</dbReference>
<comment type="similarity">
    <text evidence="1 4">Belongs to the aldehyde dehydrogenase family.</text>
</comment>
<feature type="domain" description="Aldehyde dehydrogenase" evidence="6">
    <location>
        <begin position="6"/>
        <end position="441"/>
    </location>
</feature>
<evidence type="ECO:0000256" key="1">
    <source>
        <dbReference type="ARBA" id="ARBA00009986"/>
    </source>
</evidence>
<dbReference type="PANTHER" id="PTHR43570">
    <property type="entry name" value="ALDEHYDE DEHYDROGENASE"/>
    <property type="match status" value="1"/>
</dbReference>
<dbReference type="InterPro" id="IPR016161">
    <property type="entry name" value="Ald_DH/histidinol_DH"/>
</dbReference>
<dbReference type="Proteomes" id="UP000235786">
    <property type="component" value="Unassembled WGS sequence"/>
</dbReference>
<dbReference type="GO" id="GO:0004029">
    <property type="term" value="F:aldehyde dehydrogenase (NAD+) activity"/>
    <property type="evidence" value="ECO:0007669"/>
    <property type="project" value="TreeGrafter"/>
</dbReference>
<accession>A0A2J6R0A6</accession>
<proteinExistence type="inferred from homology"/>
<dbReference type="Pfam" id="PF00171">
    <property type="entry name" value="Aldedh"/>
    <property type="match status" value="1"/>
</dbReference>
<keyword evidence="2" id="KW-0125">Carotenoid biosynthesis</keyword>
<sequence length="542" mass="60600">MAMYSTPAQVEADYTTLFKTFSTGKTKNIAWRKLQLKRLWYLINDNQDDIISALRADLNRPVFETFASEIRSVKDHILEYLDRIDEWAADEIPNAGFLFTRLAGARIRKEPLGVTLIIGPWNYPISLILQPLIAAIAAGCCALIKPSEVAPASEQFLAAQIPRYLDTDAVRVVTGGIEETTRLLEKRYDHIFFTGSTKVGKVVQAAAAKHLTPTVLELGGQGPSIVTDTADVDMAAKRCAYAKFVNAGQICLSVNHAFVDPKVYDEFLERTAYWFEAFLGKGKGSGEGDGNGEFCRIVNERNWERLTELLGRTKGRIVYGGKNNRERKYIQPTIISELTSTDSLMSEELFGPYLPVIKASYQEACRIISTGEHPLAIYLFTRSTSQISYVLNNTTSGGLTVNDVFLHASIRNTPFGGVGHSGTGYYHGKYGFLAFSQLRAVVHPPSWLERVVSFRYPPYTANAIRKLELRKVPFSREERIEDQSVGKMSRGLQVLRWWLGRLGRIATIALLLALIDKRMGGQPWILQVLVDFVAKSRQTLGQ</sequence>
<dbReference type="GO" id="GO:0016117">
    <property type="term" value="P:carotenoid biosynthetic process"/>
    <property type="evidence" value="ECO:0007669"/>
    <property type="project" value="UniProtKB-KW"/>
</dbReference>
<feature type="active site" evidence="5">
    <location>
        <position position="251"/>
    </location>
</feature>
<dbReference type="InterPro" id="IPR016163">
    <property type="entry name" value="Ald_DH_C"/>
</dbReference>
<dbReference type="STRING" id="1149755.A0A2J6R0A6"/>
<dbReference type="Gene3D" id="3.40.309.10">
    <property type="entry name" value="Aldehyde Dehydrogenase, Chain A, domain 2"/>
    <property type="match status" value="1"/>
</dbReference>
<protein>
    <recommendedName>
        <fullName evidence="4">Aldehyde dehydrogenase</fullName>
    </recommendedName>
</protein>
<dbReference type="InterPro" id="IPR016162">
    <property type="entry name" value="Ald_DH_N"/>
</dbReference>
<dbReference type="Gene3D" id="3.40.605.10">
    <property type="entry name" value="Aldehyde Dehydrogenase, Chain A, domain 1"/>
    <property type="match status" value="1"/>
</dbReference>
<evidence type="ECO:0000256" key="2">
    <source>
        <dbReference type="ARBA" id="ARBA00022746"/>
    </source>
</evidence>
<keyword evidence="3 4" id="KW-0560">Oxidoreductase</keyword>
<dbReference type="OrthoDB" id="440325at2759"/>
<reference evidence="7 8" key="1">
    <citation type="submission" date="2016-04" db="EMBL/GenBank/DDBJ databases">
        <title>A degradative enzymes factory behind the ericoid mycorrhizal symbiosis.</title>
        <authorList>
            <consortium name="DOE Joint Genome Institute"/>
            <person name="Martino E."/>
            <person name="Morin E."/>
            <person name="Grelet G."/>
            <person name="Kuo A."/>
            <person name="Kohler A."/>
            <person name="Daghino S."/>
            <person name="Barry K."/>
            <person name="Choi C."/>
            <person name="Cichocki N."/>
            <person name="Clum A."/>
            <person name="Copeland A."/>
            <person name="Hainaut M."/>
            <person name="Haridas S."/>
            <person name="Labutti K."/>
            <person name="Lindquist E."/>
            <person name="Lipzen A."/>
            <person name="Khouja H.-R."/>
            <person name="Murat C."/>
            <person name="Ohm R."/>
            <person name="Olson A."/>
            <person name="Spatafora J."/>
            <person name="Veneault-Fourrey C."/>
            <person name="Henrissat B."/>
            <person name="Grigoriev I."/>
            <person name="Martin F."/>
            <person name="Perotto S."/>
        </authorList>
    </citation>
    <scope>NUCLEOTIDE SEQUENCE [LARGE SCALE GENOMIC DNA]</scope>
    <source>
        <strain evidence="7 8">F</strain>
    </source>
</reference>
<organism evidence="7 8">
    <name type="scientific">Hyaloscypha variabilis (strain UAMH 11265 / GT02V1 / F)</name>
    <name type="common">Meliniomyces variabilis</name>
    <dbReference type="NCBI Taxonomy" id="1149755"/>
    <lineage>
        <taxon>Eukaryota</taxon>
        <taxon>Fungi</taxon>
        <taxon>Dikarya</taxon>
        <taxon>Ascomycota</taxon>
        <taxon>Pezizomycotina</taxon>
        <taxon>Leotiomycetes</taxon>
        <taxon>Helotiales</taxon>
        <taxon>Hyaloscyphaceae</taxon>
        <taxon>Hyaloscypha</taxon>
        <taxon>Hyaloscypha variabilis</taxon>
    </lineage>
</organism>
<feature type="active site" evidence="5">
    <location>
        <position position="217"/>
    </location>
</feature>
<evidence type="ECO:0000256" key="4">
    <source>
        <dbReference type="PIRNR" id="PIRNR036492"/>
    </source>
</evidence>
<dbReference type="PANTHER" id="PTHR43570:SF16">
    <property type="entry name" value="ALDEHYDE DEHYDROGENASE TYPE III, ISOFORM Q"/>
    <property type="match status" value="1"/>
</dbReference>
<dbReference type="InterPro" id="IPR015590">
    <property type="entry name" value="Aldehyde_DH_dom"/>
</dbReference>
<evidence type="ECO:0000313" key="7">
    <source>
        <dbReference type="EMBL" id="PMD31933.1"/>
    </source>
</evidence>
<evidence type="ECO:0000259" key="6">
    <source>
        <dbReference type="Pfam" id="PF00171"/>
    </source>
</evidence>
<dbReference type="InterPro" id="IPR012394">
    <property type="entry name" value="Aldehyde_DH_NAD(P)"/>
</dbReference>
<dbReference type="EMBL" id="KZ613961">
    <property type="protein sequence ID" value="PMD31933.1"/>
    <property type="molecule type" value="Genomic_DNA"/>
</dbReference>
<dbReference type="SUPFAM" id="SSF53720">
    <property type="entry name" value="ALDH-like"/>
    <property type="match status" value="1"/>
</dbReference>
<name>A0A2J6R0A6_HYAVF</name>
<evidence type="ECO:0000313" key="8">
    <source>
        <dbReference type="Proteomes" id="UP000235786"/>
    </source>
</evidence>
<keyword evidence="8" id="KW-1185">Reference proteome</keyword>
<dbReference type="FunFam" id="3.40.605.10:FF:000004">
    <property type="entry name" value="Aldehyde dehydrogenase"/>
    <property type="match status" value="1"/>
</dbReference>
<evidence type="ECO:0000256" key="5">
    <source>
        <dbReference type="PIRSR" id="PIRSR036492-1"/>
    </source>
</evidence>
<evidence type="ECO:0000256" key="3">
    <source>
        <dbReference type="ARBA" id="ARBA00023002"/>
    </source>
</evidence>